<dbReference type="AlphaFoldDB" id="A0AAN6F225"/>
<proteinExistence type="predicted"/>
<organism evidence="1 2">
    <name type="scientific">Exophiala dermatitidis</name>
    <name type="common">Black yeast-like fungus</name>
    <name type="synonym">Wangiella dermatitidis</name>
    <dbReference type="NCBI Taxonomy" id="5970"/>
    <lineage>
        <taxon>Eukaryota</taxon>
        <taxon>Fungi</taxon>
        <taxon>Dikarya</taxon>
        <taxon>Ascomycota</taxon>
        <taxon>Pezizomycotina</taxon>
        <taxon>Eurotiomycetes</taxon>
        <taxon>Chaetothyriomycetidae</taxon>
        <taxon>Chaetothyriales</taxon>
        <taxon>Herpotrichiellaceae</taxon>
        <taxon>Exophiala</taxon>
    </lineage>
</organism>
<reference evidence="1" key="1">
    <citation type="submission" date="2023-01" db="EMBL/GenBank/DDBJ databases">
        <title>Exophiala dermititidis isolated from Cystic Fibrosis Patient.</title>
        <authorList>
            <person name="Kurbessoian T."/>
            <person name="Crocker A."/>
            <person name="Murante D."/>
            <person name="Hogan D.A."/>
            <person name="Stajich J.E."/>
        </authorList>
    </citation>
    <scope>NUCLEOTIDE SEQUENCE</scope>
    <source>
        <strain evidence="1">Ex8</strain>
    </source>
</reference>
<dbReference type="EMBL" id="JAJGCB010000001">
    <property type="protein sequence ID" value="KAJ8996095.1"/>
    <property type="molecule type" value="Genomic_DNA"/>
</dbReference>
<gene>
    <name evidence="1" type="ORF">HRR80_000835</name>
</gene>
<evidence type="ECO:0000313" key="1">
    <source>
        <dbReference type="EMBL" id="KAJ8996095.1"/>
    </source>
</evidence>
<accession>A0AAN6F225</accession>
<protein>
    <submittedName>
        <fullName evidence="1">Uncharacterized protein</fullName>
    </submittedName>
</protein>
<sequence>MAFLGYKSSPVLGAVSPSIDLEYVNRRLESFAHDPSPSRPTILYPASPSCPSTPPFPNPMIPSTFFRHWASHKAKELQSLEPTVDHRLSIDDIEYWRTEARCYMSSLGGLAEQERQNIDEWMYWRTEATFWKQAFYTKDRTTDRWDIENLQYWKTEALRLAKAFENNPQTSNKRWHICDWVYWRTETFHYDDRLEQLMRQNLALKDLLPKSALQQSPNCKKRKAEDDGVGRPISSWLAKWNAVHKKPSGDITPSF</sequence>
<name>A0AAN6F225_EXODE</name>
<comment type="caution">
    <text evidence="1">The sequence shown here is derived from an EMBL/GenBank/DDBJ whole genome shotgun (WGS) entry which is preliminary data.</text>
</comment>
<dbReference type="Proteomes" id="UP001161757">
    <property type="component" value="Unassembled WGS sequence"/>
</dbReference>
<evidence type="ECO:0000313" key="2">
    <source>
        <dbReference type="Proteomes" id="UP001161757"/>
    </source>
</evidence>